<dbReference type="Gene3D" id="3.40.50.1110">
    <property type="entry name" value="SGNH hydrolase"/>
    <property type="match status" value="1"/>
</dbReference>
<evidence type="ECO:0000259" key="2">
    <source>
        <dbReference type="Pfam" id="PF13472"/>
    </source>
</evidence>
<sequence length="270" mass="29476">MRLSPSHSSSYPLIVILSASILPVWSQSTVRILPLGDSITGGPESCWQALLWRSLQQASITNTKFVGSRSGQQCDFEYDGANEGHVMIQATEIVSEGKLVPWLESSKPDVVMMHLGTNDVLNNKPTAEILQAFGTMVDWMRESKKVMRIIVAQIIPLDSVFCEECGERVVRLNEAIPEWAKGMNTTESVIEVVDCWTGFDTDSMTSDGVHPNNAGNEKVAECWFKPLSRAIKSAGGGEEVSAAASPGMSAGSKLGIAAVAVTVLCRWWWW</sequence>
<dbReference type="CDD" id="cd01833">
    <property type="entry name" value="XynB_like"/>
    <property type="match status" value="1"/>
</dbReference>
<organism evidence="3 4">
    <name type="scientific">Podospora pseudoanserina</name>
    <dbReference type="NCBI Taxonomy" id="2609844"/>
    <lineage>
        <taxon>Eukaryota</taxon>
        <taxon>Fungi</taxon>
        <taxon>Dikarya</taxon>
        <taxon>Ascomycota</taxon>
        <taxon>Pezizomycotina</taxon>
        <taxon>Sordariomycetes</taxon>
        <taxon>Sordariomycetidae</taxon>
        <taxon>Sordariales</taxon>
        <taxon>Podosporaceae</taxon>
        <taxon>Podospora</taxon>
    </lineage>
</organism>
<reference evidence="3 4" key="1">
    <citation type="journal article" date="2023" name="bioRxiv">
        <title>High-quality genome assemblies of four members of thePodospora anserinaspecies complex.</title>
        <authorList>
            <person name="Ament-Velasquez S.L."/>
            <person name="Vogan A.A."/>
            <person name="Wallerman O."/>
            <person name="Hartmann F."/>
            <person name="Gautier V."/>
            <person name="Silar P."/>
            <person name="Giraud T."/>
            <person name="Johannesson H."/>
        </authorList>
    </citation>
    <scope>NUCLEOTIDE SEQUENCE [LARGE SCALE GENOMIC DNA]</scope>
    <source>
        <strain evidence="3 4">CBS 124.78</strain>
    </source>
</reference>
<feature type="chain" id="PRO_5047206642" description="SGNH hydrolase-type esterase domain-containing protein" evidence="1">
    <location>
        <begin position="27"/>
        <end position="270"/>
    </location>
</feature>
<protein>
    <recommendedName>
        <fullName evidence="2">SGNH hydrolase-type esterase domain-containing protein</fullName>
    </recommendedName>
</protein>
<name>A0ABR0HTK4_9PEZI</name>
<proteinExistence type="predicted"/>
<dbReference type="InterPro" id="IPR013830">
    <property type="entry name" value="SGNH_hydro"/>
</dbReference>
<feature type="signal peptide" evidence="1">
    <location>
        <begin position="1"/>
        <end position="26"/>
    </location>
</feature>
<comment type="caution">
    <text evidence="3">The sequence shown here is derived from an EMBL/GenBank/DDBJ whole genome shotgun (WGS) entry which is preliminary data.</text>
</comment>
<gene>
    <name evidence="3" type="ORF">QC764_600510</name>
</gene>
<dbReference type="SUPFAM" id="SSF52266">
    <property type="entry name" value="SGNH hydrolase"/>
    <property type="match status" value="1"/>
</dbReference>
<evidence type="ECO:0000256" key="1">
    <source>
        <dbReference type="SAM" id="SignalP"/>
    </source>
</evidence>
<dbReference type="RefSeq" id="XP_062797716.1">
    <property type="nucleotide sequence ID" value="XM_062948570.1"/>
</dbReference>
<dbReference type="GeneID" id="87969435"/>
<dbReference type="Proteomes" id="UP001323617">
    <property type="component" value="Unassembled WGS sequence"/>
</dbReference>
<dbReference type="InterPro" id="IPR051532">
    <property type="entry name" value="Ester_Hydrolysis_Enzymes"/>
</dbReference>
<evidence type="ECO:0000313" key="4">
    <source>
        <dbReference type="Proteomes" id="UP001323617"/>
    </source>
</evidence>
<accession>A0ABR0HTK4</accession>
<feature type="domain" description="SGNH hydrolase-type esterase" evidence="2">
    <location>
        <begin position="35"/>
        <end position="217"/>
    </location>
</feature>
<dbReference type="PANTHER" id="PTHR30383">
    <property type="entry name" value="THIOESTERASE 1/PROTEASE 1/LYSOPHOSPHOLIPASE L1"/>
    <property type="match status" value="1"/>
</dbReference>
<dbReference type="EMBL" id="JAFFHC010000006">
    <property type="protein sequence ID" value="KAK4671420.1"/>
    <property type="molecule type" value="Genomic_DNA"/>
</dbReference>
<dbReference type="InterPro" id="IPR036514">
    <property type="entry name" value="SGNH_hydro_sf"/>
</dbReference>
<keyword evidence="1" id="KW-0732">Signal</keyword>
<evidence type="ECO:0000313" key="3">
    <source>
        <dbReference type="EMBL" id="KAK4671420.1"/>
    </source>
</evidence>
<keyword evidence="4" id="KW-1185">Reference proteome</keyword>
<dbReference type="Pfam" id="PF13472">
    <property type="entry name" value="Lipase_GDSL_2"/>
    <property type="match status" value="1"/>
</dbReference>
<dbReference type="PANTHER" id="PTHR30383:SF2">
    <property type="entry name" value="CELLULOSE-BINDING PROTEIN"/>
    <property type="match status" value="1"/>
</dbReference>